<evidence type="ECO:0008006" key="4">
    <source>
        <dbReference type="Google" id="ProtNLM"/>
    </source>
</evidence>
<dbReference type="EMBL" id="RWJN01000741">
    <property type="protein sequence ID" value="TCD59788.1"/>
    <property type="molecule type" value="Genomic_DNA"/>
</dbReference>
<evidence type="ECO:0000256" key="1">
    <source>
        <dbReference type="SAM" id="MobiDB-lite"/>
    </source>
</evidence>
<dbReference type="STRING" id="92696.A0A4R0R802"/>
<comment type="caution">
    <text evidence="2">The sequence shown here is derived from an EMBL/GenBank/DDBJ whole genome shotgun (WGS) entry which is preliminary data.</text>
</comment>
<reference evidence="2 3" key="1">
    <citation type="submission" date="2018-11" db="EMBL/GenBank/DDBJ databases">
        <title>Genome assembly of Steccherinum ochraceum LE-BIN_3174, the white-rot fungus of the Steccherinaceae family (The Residual Polyporoid clade, Polyporales, Basidiomycota).</title>
        <authorList>
            <person name="Fedorova T.V."/>
            <person name="Glazunova O.A."/>
            <person name="Landesman E.O."/>
            <person name="Moiseenko K.V."/>
            <person name="Psurtseva N.V."/>
            <person name="Savinova O.S."/>
            <person name="Shakhova N.V."/>
            <person name="Tyazhelova T.V."/>
            <person name="Vasina D.V."/>
        </authorList>
    </citation>
    <scope>NUCLEOTIDE SEQUENCE [LARGE SCALE GENOMIC DNA]</scope>
    <source>
        <strain evidence="2 3">LE-BIN_3174</strain>
    </source>
</reference>
<proteinExistence type="predicted"/>
<protein>
    <recommendedName>
        <fullName evidence="4">F-box domain-containing protein</fullName>
    </recommendedName>
</protein>
<name>A0A4R0R802_9APHY</name>
<sequence>MVIGEGVWTPARASLRYEAYIIAHWTSRIVLATTYKLLRQLIAATQPLTRRPPYAAFTVTDGCQPRYSSPTPPCSRVQRVRVTLPVVADAHPPCPSSDKRAQMLCAVSVALSTITAAQIRSGPSRTRAGHSGLERGFRGKFGSTIEDLSSLARTCKFFEEPALDVRWHTQEGLYQLLHVISDAYEEKLVKVHPIFHQQELTLTSKRPLTDHEWSRLSSYAARIRIFRLTSWEKDGDRSEFHSSPLHVISDGVFYEIFKFGSSCLFPNLRQLRWPPRGIMESGLAFGRRLIGEKLQVVELALNKMGGIGTAVSMLDTITERCTQLRRLTIRAQNEWPIHTSLWHFLRSRAAKSLVTFSCDLPLDAQQWAAVAQLRHLQELTLVLPDAQRDNVAPQWAPAPDASLLPLAEVDEPFCSLHSVLVRTRNVSSVMHLLEMTRFPCLEKFEVWFETVETPAHNLVKAFVKQMAHSIAAKTLTNIFFCAIVDRSHPWDPINALSSNVFAPLAHFHNVDSFELDAGWSITYDEDLLRALAPAWPKLTRIELSENGPWLPSRTNLLTLGSLETLVRHCPALLSINMRINAVGPEILSDQLPAEGHAAERAQMLVLGNSPITNPTHVAMFLSSLFPNLRTIESWTHAGTDEDEDENDDGESYKDMWEDVQDMLPVFAAARLQERKNAARLRDLRTNEPADSNTPVLARPQ</sequence>
<dbReference type="Proteomes" id="UP000292702">
    <property type="component" value="Unassembled WGS sequence"/>
</dbReference>
<feature type="compositionally biased region" description="Basic and acidic residues" evidence="1">
    <location>
        <begin position="678"/>
        <end position="687"/>
    </location>
</feature>
<evidence type="ECO:0000313" key="2">
    <source>
        <dbReference type="EMBL" id="TCD59788.1"/>
    </source>
</evidence>
<keyword evidence="3" id="KW-1185">Reference proteome</keyword>
<gene>
    <name evidence="2" type="ORF">EIP91_011465</name>
</gene>
<evidence type="ECO:0000313" key="3">
    <source>
        <dbReference type="Proteomes" id="UP000292702"/>
    </source>
</evidence>
<accession>A0A4R0R802</accession>
<organism evidence="2 3">
    <name type="scientific">Steccherinum ochraceum</name>
    <dbReference type="NCBI Taxonomy" id="92696"/>
    <lineage>
        <taxon>Eukaryota</taxon>
        <taxon>Fungi</taxon>
        <taxon>Dikarya</taxon>
        <taxon>Basidiomycota</taxon>
        <taxon>Agaricomycotina</taxon>
        <taxon>Agaricomycetes</taxon>
        <taxon>Polyporales</taxon>
        <taxon>Steccherinaceae</taxon>
        <taxon>Steccherinum</taxon>
    </lineage>
</organism>
<dbReference type="OrthoDB" id="2804406at2759"/>
<dbReference type="Gene3D" id="3.80.10.10">
    <property type="entry name" value="Ribonuclease Inhibitor"/>
    <property type="match status" value="1"/>
</dbReference>
<dbReference type="InterPro" id="IPR032675">
    <property type="entry name" value="LRR_dom_sf"/>
</dbReference>
<feature type="region of interest" description="Disordered" evidence="1">
    <location>
        <begin position="678"/>
        <end position="700"/>
    </location>
</feature>
<dbReference type="AlphaFoldDB" id="A0A4R0R802"/>